<proteinExistence type="predicted"/>
<dbReference type="AlphaFoldDB" id="A0A0B1TPX7"/>
<name>A0A0B1TPX7_OESDE</name>
<gene>
    <name evidence="1" type="ORF">OESDEN_00699</name>
</gene>
<keyword evidence="2" id="KW-1185">Reference proteome</keyword>
<organism evidence="1 2">
    <name type="scientific">Oesophagostomum dentatum</name>
    <name type="common">Nodular worm</name>
    <dbReference type="NCBI Taxonomy" id="61180"/>
    <lineage>
        <taxon>Eukaryota</taxon>
        <taxon>Metazoa</taxon>
        <taxon>Ecdysozoa</taxon>
        <taxon>Nematoda</taxon>
        <taxon>Chromadorea</taxon>
        <taxon>Rhabditida</taxon>
        <taxon>Rhabditina</taxon>
        <taxon>Rhabditomorpha</taxon>
        <taxon>Strongyloidea</taxon>
        <taxon>Strongylidae</taxon>
        <taxon>Oesophagostomum</taxon>
    </lineage>
</organism>
<dbReference type="OrthoDB" id="5844821at2759"/>
<dbReference type="Proteomes" id="UP000053660">
    <property type="component" value="Unassembled WGS sequence"/>
</dbReference>
<evidence type="ECO:0000313" key="1">
    <source>
        <dbReference type="EMBL" id="KHJ99319.1"/>
    </source>
</evidence>
<reference evidence="1 2" key="1">
    <citation type="submission" date="2014-03" db="EMBL/GenBank/DDBJ databases">
        <title>Draft genome of the hookworm Oesophagostomum dentatum.</title>
        <authorList>
            <person name="Mitreva M."/>
        </authorList>
    </citation>
    <scope>NUCLEOTIDE SEQUENCE [LARGE SCALE GENOMIC DNA]</scope>
    <source>
        <strain evidence="1 2">OD-Hann</strain>
    </source>
</reference>
<protein>
    <submittedName>
        <fullName evidence="1">Uncharacterized protein</fullName>
    </submittedName>
</protein>
<sequence length="317" mass="34901">MDEGVADNSADAVEIARGLEPLEVSQLLDTTAFFESLKLNEEGGDVVTTSAGDTIRLGAPDEVNIDAFMGAQQFVTTYPADSAAHSDSESSKSASNASKLQSFLNNLKRDPEWARSISYVKLSAAVQKDIQLELINHAYLNVNARPQMMIIMSTTMGADDITEGIKAILLATTANPAIEVEYTDVLGEMSVKGVKLRMKTSDVNTFLKLEHRGRALGMRFLTTFHCRSSASAHRTMDIRYYDEVKSNGTRVNYVHLDHETFNDQSVKFGGVSVEIPPVVDSEELTPLRLMYPPIYDLNEAIVKLHKQLQSSTHPDSP</sequence>
<dbReference type="EMBL" id="KN549227">
    <property type="protein sequence ID" value="KHJ99319.1"/>
    <property type="molecule type" value="Genomic_DNA"/>
</dbReference>
<accession>A0A0B1TPX7</accession>
<evidence type="ECO:0000313" key="2">
    <source>
        <dbReference type="Proteomes" id="UP000053660"/>
    </source>
</evidence>